<dbReference type="GO" id="GO:0005516">
    <property type="term" value="F:calmodulin binding"/>
    <property type="evidence" value="ECO:0007669"/>
    <property type="project" value="UniProtKB-KW"/>
</dbReference>
<dbReference type="GO" id="GO:0097720">
    <property type="term" value="P:calcineurin-mediated signaling"/>
    <property type="evidence" value="ECO:0007669"/>
    <property type="project" value="InterPro"/>
</dbReference>
<evidence type="ECO:0000256" key="4">
    <source>
        <dbReference type="ARBA" id="ARBA00022723"/>
    </source>
</evidence>
<dbReference type="PRINTS" id="PR00114">
    <property type="entry name" value="STPHPHTASE"/>
</dbReference>
<proteinExistence type="inferred from homology"/>
<evidence type="ECO:0000256" key="7">
    <source>
        <dbReference type="ARBA" id="ARBA00022860"/>
    </source>
</evidence>
<comment type="similarity">
    <text evidence="3">Belongs to the PPP phosphatase family. PP-2B subfamily.</text>
</comment>
<evidence type="ECO:0000256" key="1">
    <source>
        <dbReference type="ARBA" id="ARBA00001947"/>
    </source>
</evidence>
<evidence type="ECO:0000256" key="5">
    <source>
        <dbReference type="ARBA" id="ARBA00022801"/>
    </source>
</evidence>
<evidence type="ECO:0000313" key="16">
    <source>
        <dbReference type="RefSeq" id="XP_011501209.1"/>
    </source>
</evidence>
<evidence type="ECO:0000256" key="12">
    <source>
        <dbReference type="RuleBase" id="RU004273"/>
    </source>
</evidence>
<evidence type="ECO:0000256" key="2">
    <source>
        <dbReference type="ARBA" id="ARBA00001965"/>
    </source>
</evidence>
<evidence type="ECO:0000256" key="10">
    <source>
        <dbReference type="ARBA" id="ARBA00047761"/>
    </source>
</evidence>
<feature type="compositionally biased region" description="Polar residues" evidence="13">
    <location>
        <begin position="820"/>
        <end position="853"/>
    </location>
</feature>
<comment type="catalytic activity">
    <reaction evidence="11 12">
        <text>O-phospho-L-threonyl-[protein] + H2O = L-threonyl-[protein] + phosphate</text>
        <dbReference type="Rhea" id="RHEA:47004"/>
        <dbReference type="Rhea" id="RHEA-COMP:11060"/>
        <dbReference type="Rhea" id="RHEA-COMP:11605"/>
        <dbReference type="ChEBI" id="CHEBI:15377"/>
        <dbReference type="ChEBI" id="CHEBI:30013"/>
        <dbReference type="ChEBI" id="CHEBI:43474"/>
        <dbReference type="ChEBI" id="CHEBI:61977"/>
        <dbReference type="EC" id="3.1.3.16"/>
    </reaction>
</comment>
<dbReference type="RefSeq" id="XP_011501209.1">
    <property type="nucleotide sequence ID" value="XM_011502907.1"/>
</dbReference>
<evidence type="ECO:0000259" key="14">
    <source>
        <dbReference type="PROSITE" id="PS00125"/>
    </source>
</evidence>
<reference evidence="16" key="1">
    <citation type="submission" date="2025-08" db="UniProtKB">
        <authorList>
            <consortium name="RefSeq"/>
        </authorList>
    </citation>
    <scope>IDENTIFICATION</scope>
</reference>
<keyword evidence="7" id="KW-0112">Calmodulin-binding</keyword>
<dbReference type="PANTHER" id="PTHR45673">
    <property type="entry name" value="SERINE/THREONINE-PROTEIN PHOSPHATASE 2B CATALYTIC SUBUNIT 1-RELATED"/>
    <property type="match status" value="1"/>
</dbReference>
<evidence type="ECO:0000256" key="11">
    <source>
        <dbReference type="ARBA" id="ARBA00048336"/>
    </source>
</evidence>
<dbReference type="InterPro" id="IPR004843">
    <property type="entry name" value="Calcineurin-like_PHP"/>
</dbReference>
<dbReference type="InterPro" id="IPR029052">
    <property type="entry name" value="Metallo-depent_PP-like"/>
</dbReference>
<comment type="catalytic activity">
    <reaction evidence="10">
        <text>O-phospho-L-seryl-[protein] + H2O = L-seryl-[protein] + phosphate</text>
        <dbReference type="Rhea" id="RHEA:20629"/>
        <dbReference type="Rhea" id="RHEA-COMP:9863"/>
        <dbReference type="Rhea" id="RHEA-COMP:11604"/>
        <dbReference type="ChEBI" id="CHEBI:15377"/>
        <dbReference type="ChEBI" id="CHEBI:29999"/>
        <dbReference type="ChEBI" id="CHEBI:43474"/>
        <dbReference type="ChEBI" id="CHEBI:83421"/>
        <dbReference type="EC" id="3.1.3.16"/>
    </reaction>
</comment>
<dbReference type="GO" id="GO:0033192">
    <property type="term" value="F:calmodulin-dependent protein phosphatase activity"/>
    <property type="evidence" value="ECO:0007669"/>
    <property type="project" value="InterPro"/>
</dbReference>
<name>A0AAJ7DYL7_9HYME</name>
<evidence type="ECO:0000256" key="8">
    <source>
        <dbReference type="ARBA" id="ARBA00022912"/>
    </source>
</evidence>
<dbReference type="KEGG" id="csol:105364877"/>
<keyword evidence="4" id="KW-0479">Metal-binding</keyword>
<keyword evidence="6" id="KW-0862">Zinc</keyword>
<sequence length="926" mass="104335">MDNGRRKDSPLRYQDAKASCVGKASEAAGGENNGRFEVEEQPEENYVSSLTVLLMKSSQGNGQRQRIKPPTQIELERSQPNAIRDADPCPSTLDLVNTALSSELLVEERDPPLTDNDYEDEDFKKCSNNISNDSDIIFVENNPAALEKTINLSSDEDVLADVIVLKDNESTLFRKRSFKNVSYVDYNSPITNEEEDVGEDYGVPEPIRNVSLDLVNPLDLSLPLSYNEDKSNVERANQSLPEDFLDSVIIESPKKTTTSRVMNDVPEPPRYKLREVDIFDEDDGILRHEILKHHLFLEGRLEESTALRIINQGAEIFRKEENLIYVKQPITVCGDIHGQFYDLMKLFDTGGSPTCTSYLFLGDYVDRGYFGIECVLYLWALKISYPDTFFLLRGNHECRHLTNFFTFKEECYVKYSKAVYDACMNAFDCLPLAAILNKQFFCVHGGLSPEIRDLKDIKKIFRFEEPPSHGAFCDMIWSDPTEHFGNEGNNEFYLHNSTRGCSYFYSYAACCDFLRRSGLVGIIRAHEAQDSGYRIYRSTENGFPALITIFSAPNYIDIYNNKASILIYENNLLNIKQFRYSPHPYWLPNLMNVFTWSLPFIGEKLTEMLHAILIICSDEELESQETEKSGDGNTANARKDVIRHKIKAIGKMARAYAVLREESESVLMLKGLTPSGSLPLGALAGGRTSLRSALQKHLTFEEVKNLDAINEKMPPQSDFNASTANPKYALRNRTTAAVMEKKNPNAQNSHAKKDSPRLDSITSATKRNDLSRKNSITSSTKKAKDTTSNNPPAKKKWNWTNDNSPQPEHQMPSVLKKINIPQTSRTSKSSSENVSRASPTNSRSPNPAGTPSCSRKPLSLVKACSVVVERLNTVKNLGFAYLQGQRAIESPKTLAEKNKNARHKIVGKSKISPAKENESYLEMSVQ</sequence>
<dbReference type="AlphaFoldDB" id="A0AAJ7DYL7"/>
<dbReference type="GO" id="GO:0046872">
    <property type="term" value="F:metal ion binding"/>
    <property type="evidence" value="ECO:0007669"/>
    <property type="project" value="UniProtKB-KW"/>
</dbReference>
<dbReference type="PROSITE" id="PS00125">
    <property type="entry name" value="SER_THR_PHOSPHATASE"/>
    <property type="match status" value="1"/>
</dbReference>
<keyword evidence="15" id="KW-1185">Reference proteome</keyword>
<dbReference type="Gene3D" id="3.60.21.10">
    <property type="match status" value="1"/>
</dbReference>
<dbReference type="SMART" id="SM00156">
    <property type="entry name" value="PP2Ac"/>
    <property type="match status" value="1"/>
</dbReference>
<keyword evidence="8" id="KW-0904">Protein phosphatase</keyword>
<feature type="region of interest" description="Disordered" evidence="13">
    <location>
        <begin position="740"/>
        <end position="856"/>
    </location>
</feature>
<evidence type="ECO:0000256" key="3">
    <source>
        <dbReference type="ARBA" id="ARBA00009905"/>
    </source>
</evidence>
<accession>A0AAJ7DYL7</accession>
<evidence type="ECO:0000256" key="9">
    <source>
        <dbReference type="ARBA" id="ARBA00023004"/>
    </source>
</evidence>
<feature type="compositionally biased region" description="Basic and acidic residues" evidence="13">
    <location>
        <begin position="1"/>
        <end position="10"/>
    </location>
</feature>
<organism evidence="15 16">
    <name type="scientific">Ceratosolen solmsi marchali</name>
    <dbReference type="NCBI Taxonomy" id="326594"/>
    <lineage>
        <taxon>Eukaryota</taxon>
        <taxon>Metazoa</taxon>
        <taxon>Ecdysozoa</taxon>
        <taxon>Arthropoda</taxon>
        <taxon>Hexapoda</taxon>
        <taxon>Insecta</taxon>
        <taxon>Pterygota</taxon>
        <taxon>Neoptera</taxon>
        <taxon>Endopterygota</taxon>
        <taxon>Hymenoptera</taxon>
        <taxon>Apocrita</taxon>
        <taxon>Proctotrupomorpha</taxon>
        <taxon>Chalcidoidea</taxon>
        <taxon>Agaonidae</taxon>
        <taxon>Agaoninae</taxon>
        <taxon>Ceratosolen</taxon>
    </lineage>
</organism>
<feature type="compositionally biased region" description="Polar residues" evidence="13">
    <location>
        <begin position="798"/>
        <end position="807"/>
    </location>
</feature>
<dbReference type="InterPro" id="IPR041751">
    <property type="entry name" value="MPP_PP2B"/>
</dbReference>
<comment type="cofactor">
    <cofactor evidence="1">
        <name>Zn(2+)</name>
        <dbReference type="ChEBI" id="CHEBI:29105"/>
    </cofactor>
</comment>
<gene>
    <name evidence="16" type="primary">LOC105364877</name>
</gene>
<protein>
    <recommendedName>
        <fullName evidence="12">Serine/threonine-protein phosphatase</fullName>
        <ecNumber evidence="12">3.1.3.16</ecNumber>
    </recommendedName>
</protein>
<dbReference type="CDD" id="cd07416">
    <property type="entry name" value="MPP_PP2B"/>
    <property type="match status" value="1"/>
</dbReference>
<feature type="region of interest" description="Disordered" evidence="13">
    <location>
        <begin position="1"/>
        <end position="42"/>
    </location>
</feature>
<feature type="domain" description="Serine/threonine specific protein phosphatases" evidence="14">
    <location>
        <begin position="392"/>
        <end position="397"/>
    </location>
</feature>
<evidence type="ECO:0000256" key="6">
    <source>
        <dbReference type="ARBA" id="ARBA00022833"/>
    </source>
</evidence>
<keyword evidence="9" id="KW-0408">Iron</keyword>
<dbReference type="EC" id="3.1.3.16" evidence="12"/>
<dbReference type="Pfam" id="PF00149">
    <property type="entry name" value="Metallophos"/>
    <property type="match status" value="1"/>
</dbReference>
<evidence type="ECO:0000313" key="15">
    <source>
        <dbReference type="Proteomes" id="UP000695007"/>
    </source>
</evidence>
<keyword evidence="5 12" id="KW-0378">Hydrolase</keyword>
<evidence type="ECO:0000256" key="13">
    <source>
        <dbReference type="SAM" id="MobiDB-lite"/>
    </source>
</evidence>
<dbReference type="GeneID" id="105364877"/>
<dbReference type="SUPFAM" id="SSF56300">
    <property type="entry name" value="Metallo-dependent phosphatases"/>
    <property type="match status" value="1"/>
</dbReference>
<dbReference type="InterPro" id="IPR006186">
    <property type="entry name" value="Ser/Thr-sp_prot-phosphatase"/>
</dbReference>
<dbReference type="InterPro" id="IPR043360">
    <property type="entry name" value="PP2B"/>
</dbReference>
<comment type="cofactor">
    <cofactor evidence="2">
        <name>Fe(3+)</name>
        <dbReference type="ChEBI" id="CHEBI:29034"/>
    </cofactor>
</comment>
<dbReference type="Proteomes" id="UP000695007">
    <property type="component" value="Unplaced"/>
</dbReference>